<dbReference type="Pfam" id="PF01872">
    <property type="entry name" value="RibD_C"/>
    <property type="match status" value="1"/>
</dbReference>
<proteinExistence type="predicted"/>
<dbReference type="PATRIC" id="fig|1204725.3.peg.101"/>
<feature type="domain" description="Bacterial bifunctional deaminase-reductase C-terminal" evidence="4">
    <location>
        <begin position="3"/>
        <end position="224"/>
    </location>
</feature>
<dbReference type="Proteomes" id="UP000007360">
    <property type="component" value="Unassembled WGS sequence"/>
</dbReference>
<reference evidence="5 6" key="1">
    <citation type="journal article" date="2012" name="J. Bacteriol.">
        <title>Draft genome sequence of Methanobacterium formicicum DSM 3637, an archaebacterium isolated from the methane producer amoeba Pelomyxa palustris.</title>
        <authorList>
            <person name="Gutierrez G."/>
        </authorList>
    </citation>
    <scope>NUCLEOTIDE SEQUENCE [LARGE SCALE GENOMIC DNA]</scope>
    <source>
        <strain evidence="6">DSM 3637 / PP1</strain>
    </source>
</reference>
<dbReference type="GO" id="GO:0009231">
    <property type="term" value="P:riboflavin biosynthetic process"/>
    <property type="evidence" value="ECO:0007669"/>
    <property type="project" value="InterPro"/>
</dbReference>
<dbReference type="SUPFAM" id="SSF53597">
    <property type="entry name" value="Dihydrofolate reductase-like"/>
    <property type="match status" value="1"/>
</dbReference>
<dbReference type="InterPro" id="IPR024072">
    <property type="entry name" value="DHFR-like_dom_sf"/>
</dbReference>
<dbReference type="Gene3D" id="3.40.430.10">
    <property type="entry name" value="Dihydrofolate Reductase, subunit A"/>
    <property type="match status" value="1"/>
</dbReference>
<protein>
    <submittedName>
        <fullName evidence="5">Bifunctional deaminase-reductase domain-containing protein</fullName>
    </submittedName>
</protein>
<dbReference type="GO" id="GO:0008703">
    <property type="term" value="F:5-amino-6-(5-phosphoribosylamino)uracil reductase activity"/>
    <property type="evidence" value="ECO:0007669"/>
    <property type="project" value="InterPro"/>
</dbReference>
<evidence type="ECO:0000256" key="2">
    <source>
        <dbReference type="ARBA" id="ARBA00022857"/>
    </source>
</evidence>
<accession>K2R2F7</accession>
<name>K2R2F7_METFP</name>
<keyword evidence="6" id="KW-1185">Reference proteome</keyword>
<organism evidence="5 6">
    <name type="scientific">Methanobacterium formicicum (strain DSM 3637 / PP1)</name>
    <dbReference type="NCBI Taxonomy" id="1204725"/>
    <lineage>
        <taxon>Archaea</taxon>
        <taxon>Methanobacteriati</taxon>
        <taxon>Methanobacteriota</taxon>
        <taxon>Methanomada group</taxon>
        <taxon>Methanobacteria</taxon>
        <taxon>Methanobacteriales</taxon>
        <taxon>Methanobacteriaceae</taxon>
        <taxon>Methanobacterium</taxon>
    </lineage>
</organism>
<dbReference type="EMBL" id="AMPO01000001">
    <property type="protein sequence ID" value="EKF86723.1"/>
    <property type="molecule type" value="Genomic_DNA"/>
</dbReference>
<evidence type="ECO:0000313" key="6">
    <source>
        <dbReference type="Proteomes" id="UP000007360"/>
    </source>
</evidence>
<dbReference type="InterPro" id="IPR050765">
    <property type="entry name" value="Riboflavin_Biosynth_HTPR"/>
</dbReference>
<evidence type="ECO:0000256" key="3">
    <source>
        <dbReference type="ARBA" id="ARBA00023002"/>
    </source>
</evidence>
<sequence length="236" mass="26701">MLPLVTIYNAVSLDGRITGFNADVELYYELASKWNVDAVLMGSNTVLTGFGVKPGETLPESEDAFQPRVRDPEDDMPLLVVPDSRGQIRVWNEILKMPYIKDVLVLCSRSTPQEYLDFLDERYIHYLVVGYQHVDLENALEELNTKFGVKKVRVDSGGVLNGILLRKGLVDELHLLIHPELVGGTAINSIFQESKLEGGETLTREETPIKLSLEGVEKIKDDIIYLRYRIFNGMFK</sequence>
<dbReference type="OrthoDB" id="68340at2157"/>
<comment type="caution">
    <text evidence="5">The sequence shown here is derived from an EMBL/GenBank/DDBJ whole genome shotgun (WGS) entry which is preliminary data.</text>
</comment>
<evidence type="ECO:0000256" key="1">
    <source>
        <dbReference type="ARBA" id="ARBA00005104"/>
    </source>
</evidence>
<dbReference type="AlphaFoldDB" id="K2R2F7"/>
<keyword evidence="3" id="KW-0560">Oxidoreductase</keyword>
<keyword evidence="2" id="KW-0521">NADP</keyword>
<dbReference type="PANTHER" id="PTHR38011:SF7">
    <property type="entry name" value="2,5-DIAMINO-6-RIBOSYLAMINO-4(3H)-PYRIMIDINONE 5'-PHOSPHATE REDUCTASE"/>
    <property type="match status" value="1"/>
</dbReference>
<dbReference type="PANTHER" id="PTHR38011">
    <property type="entry name" value="DIHYDROFOLATE REDUCTASE FAMILY PROTEIN (AFU_ORTHOLOGUE AFUA_8G06820)"/>
    <property type="match status" value="1"/>
</dbReference>
<evidence type="ECO:0000313" key="5">
    <source>
        <dbReference type="EMBL" id="EKF86723.1"/>
    </source>
</evidence>
<dbReference type="RefSeq" id="WP_004029279.1">
    <property type="nucleotide sequence ID" value="NZ_AMPO01000001.1"/>
</dbReference>
<comment type="pathway">
    <text evidence="1">Cofactor biosynthesis; riboflavin biosynthesis.</text>
</comment>
<evidence type="ECO:0000259" key="4">
    <source>
        <dbReference type="Pfam" id="PF01872"/>
    </source>
</evidence>
<gene>
    <name evidence="5" type="ORF">A994_00515</name>
</gene>
<dbReference type="InterPro" id="IPR002734">
    <property type="entry name" value="RibDG_C"/>
</dbReference>